<dbReference type="InterPro" id="IPR013087">
    <property type="entry name" value="Znf_C2H2_type"/>
</dbReference>
<name>A0A0B7NH92_9FUNG</name>
<evidence type="ECO:0000313" key="2">
    <source>
        <dbReference type="EMBL" id="CEP17911.1"/>
    </source>
</evidence>
<dbReference type="Proteomes" id="UP000054107">
    <property type="component" value="Unassembled WGS sequence"/>
</dbReference>
<gene>
    <name evidence="2" type="primary">PARPA_12211.1 scaffold 44939</name>
</gene>
<organism evidence="2 3">
    <name type="scientific">Parasitella parasitica</name>
    <dbReference type="NCBI Taxonomy" id="35722"/>
    <lineage>
        <taxon>Eukaryota</taxon>
        <taxon>Fungi</taxon>
        <taxon>Fungi incertae sedis</taxon>
        <taxon>Mucoromycota</taxon>
        <taxon>Mucoromycotina</taxon>
        <taxon>Mucoromycetes</taxon>
        <taxon>Mucorales</taxon>
        <taxon>Mucorineae</taxon>
        <taxon>Mucoraceae</taxon>
        <taxon>Parasitella</taxon>
    </lineage>
</organism>
<evidence type="ECO:0000259" key="1">
    <source>
        <dbReference type="PROSITE" id="PS00028"/>
    </source>
</evidence>
<keyword evidence="3" id="KW-1185">Reference proteome</keyword>
<sequence>MHTRSYSASCFPTRVRRPIRPIPTTTATNAKKVYPGRFNYCKHLFSAHGIVAPADKLAGSKVKPLADDPNNSCRTCDKTLSSQSNYSYHILAVHDINNGPSRERNKKGSTTIKTLDVDDPNHYCCACKHKIANKYRYRMHFLTEHQSMLNSIRHALRNVPDPEDPNFYYSVCNEAFKTPVEIPLPGYPLDDLWPASS</sequence>
<dbReference type="AlphaFoldDB" id="A0A0B7NH92"/>
<evidence type="ECO:0000313" key="3">
    <source>
        <dbReference type="Proteomes" id="UP000054107"/>
    </source>
</evidence>
<protein>
    <recommendedName>
        <fullName evidence="1">C2H2-type domain-containing protein</fullName>
    </recommendedName>
</protein>
<dbReference type="PROSITE" id="PS00028">
    <property type="entry name" value="ZINC_FINGER_C2H2_1"/>
    <property type="match status" value="1"/>
</dbReference>
<dbReference type="EMBL" id="LN733737">
    <property type="protein sequence ID" value="CEP17911.1"/>
    <property type="molecule type" value="Genomic_DNA"/>
</dbReference>
<accession>A0A0B7NH92</accession>
<reference evidence="2 3" key="1">
    <citation type="submission" date="2014-09" db="EMBL/GenBank/DDBJ databases">
        <authorList>
            <person name="Ellenberger Sabrina"/>
        </authorList>
    </citation>
    <scope>NUCLEOTIDE SEQUENCE [LARGE SCALE GENOMIC DNA]</scope>
    <source>
        <strain evidence="2 3">CBS 412.66</strain>
    </source>
</reference>
<feature type="domain" description="C2H2-type" evidence="1">
    <location>
        <begin position="73"/>
        <end position="94"/>
    </location>
</feature>
<proteinExistence type="predicted"/>